<dbReference type="Gene3D" id="3.30.710.10">
    <property type="entry name" value="Potassium Channel Kv1.1, Chain A"/>
    <property type="match status" value="1"/>
</dbReference>
<evidence type="ECO:0000259" key="2">
    <source>
        <dbReference type="PROSITE" id="PS50097"/>
    </source>
</evidence>
<dbReference type="GeneID" id="63921877"/>
<evidence type="ECO:0000313" key="4">
    <source>
        <dbReference type="Proteomes" id="UP000030672"/>
    </source>
</evidence>
<dbReference type="HOGENOM" id="CLU_085406_0_0_1"/>
<dbReference type="Proteomes" id="UP000030672">
    <property type="component" value="Unassembled WGS sequence"/>
</dbReference>
<dbReference type="InterPro" id="IPR011333">
    <property type="entry name" value="SKP1/BTB/POZ_sf"/>
</dbReference>
<accession>A0A074VJ44</accession>
<dbReference type="PROSITE" id="PS50097">
    <property type="entry name" value="BTB"/>
    <property type="match status" value="1"/>
</dbReference>
<dbReference type="EMBL" id="KL584842">
    <property type="protein sequence ID" value="KEQ60558.1"/>
    <property type="molecule type" value="Genomic_DNA"/>
</dbReference>
<feature type="region of interest" description="Disordered" evidence="1">
    <location>
        <begin position="33"/>
        <end position="52"/>
    </location>
</feature>
<reference evidence="3 4" key="1">
    <citation type="journal article" date="2014" name="BMC Genomics">
        <title>Genome sequencing of four Aureobasidium pullulans varieties: biotechnological potential, stress tolerance, and description of new species.</title>
        <authorList>
            <person name="Gostin Ar C."/>
            <person name="Ohm R.A."/>
            <person name="Kogej T."/>
            <person name="Sonjak S."/>
            <person name="Turk M."/>
            <person name="Zajc J."/>
            <person name="Zalar P."/>
            <person name="Grube M."/>
            <person name="Sun H."/>
            <person name="Han J."/>
            <person name="Sharma A."/>
            <person name="Chiniquy J."/>
            <person name="Ngan C.Y."/>
            <person name="Lipzen A."/>
            <person name="Barry K."/>
            <person name="Grigoriev I.V."/>
            <person name="Gunde-Cimerman N."/>
        </authorList>
    </citation>
    <scope>NUCLEOTIDE SEQUENCE [LARGE SCALE GENOMIC DNA]</scope>
    <source>
        <strain evidence="3 4">CBS 110374</strain>
    </source>
</reference>
<name>A0A074VJ44_AURM1</name>
<gene>
    <name evidence="3" type="ORF">M437DRAFT_86646</name>
</gene>
<feature type="domain" description="BTB" evidence="2">
    <location>
        <begin position="65"/>
        <end position="114"/>
    </location>
</feature>
<dbReference type="STRING" id="1043003.A0A074VJ44"/>
<sequence length="275" mass="31278">MASSPSVNESAGMWNLDNVTAILGCTTDTIQLRSGDEDHTSEDTDEDDFQTEKSETTYKTFRASVQKELLCYFSPYYRAALKGGFSEAASKSVVLELDPMVCCMLVGWLYSGKLPKWIEWAQILSLYVFADRTDMLALRRAIMTRIVHFEVGDRIPRFEVAAIALNSLPSTSPLYRWLLDAYIHHWMADYETLDDTLPNWFLVDWVRGAAARKCEVTEDDCGRCPCCEYNACNYHEHENMEEWKSTCFAAKGCKAKRPDNACLVVNSSSKSMDQR</sequence>
<dbReference type="SUPFAM" id="SSF54695">
    <property type="entry name" value="POZ domain"/>
    <property type="match status" value="1"/>
</dbReference>
<dbReference type="CDD" id="cd18186">
    <property type="entry name" value="BTB_POZ_ZBTB_KLHL-like"/>
    <property type="match status" value="1"/>
</dbReference>
<dbReference type="InterPro" id="IPR000210">
    <property type="entry name" value="BTB/POZ_dom"/>
</dbReference>
<keyword evidence="4" id="KW-1185">Reference proteome</keyword>
<dbReference type="AlphaFoldDB" id="A0A074VJ44"/>
<organism evidence="3 4">
    <name type="scientific">Aureobasidium melanogenum (strain CBS 110374)</name>
    <name type="common">Aureobasidium pullulans var. melanogenum</name>
    <dbReference type="NCBI Taxonomy" id="1043003"/>
    <lineage>
        <taxon>Eukaryota</taxon>
        <taxon>Fungi</taxon>
        <taxon>Dikarya</taxon>
        <taxon>Ascomycota</taxon>
        <taxon>Pezizomycotina</taxon>
        <taxon>Dothideomycetes</taxon>
        <taxon>Dothideomycetidae</taxon>
        <taxon>Dothideales</taxon>
        <taxon>Saccotheciaceae</taxon>
        <taxon>Aureobasidium</taxon>
    </lineage>
</organism>
<evidence type="ECO:0000256" key="1">
    <source>
        <dbReference type="SAM" id="MobiDB-lite"/>
    </source>
</evidence>
<dbReference type="RefSeq" id="XP_040877581.1">
    <property type="nucleotide sequence ID" value="XM_041028504.1"/>
</dbReference>
<protein>
    <recommendedName>
        <fullName evidence="2">BTB domain-containing protein</fullName>
    </recommendedName>
</protein>
<proteinExistence type="predicted"/>
<evidence type="ECO:0000313" key="3">
    <source>
        <dbReference type="EMBL" id="KEQ60558.1"/>
    </source>
</evidence>